<keyword evidence="10" id="KW-1185">Reference proteome</keyword>
<dbReference type="InterPro" id="IPR050366">
    <property type="entry name" value="BP-dependent_transpt_permease"/>
</dbReference>
<dbReference type="CDD" id="cd06261">
    <property type="entry name" value="TM_PBP2"/>
    <property type="match status" value="1"/>
</dbReference>
<keyword evidence="4 7" id="KW-0812">Transmembrane</keyword>
<dbReference type="PANTHER" id="PTHR43386">
    <property type="entry name" value="OLIGOPEPTIDE TRANSPORT SYSTEM PERMEASE PROTEIN APPC"/>
    <property type="match status" value="1"/>
</dbReference>
<evidence type="ECO:0000256" key="6">
    <source>
        <dbReference type="ARBA" id="ARBA00023136"/>
    </source>
</evidence>
<comment type="subcellular location">
    <subcellularLocation>
        <location evidence="1 7">Cell membrane</location>
        <topology evidence="1 7">Multi-pass membrane protein</topology>
    </subcellularLocation>
</comment>
<feature type="transmembrane region" description="Helical" evidence="7">
    <location>
        <begin position="126"/>
        <end position="145"/>
    </location>
</feature>
<dbReference type="Proteomes" id="UP000263377">
    <property type="component" value="Unassembled WGS sequence"/>
</dbReference>
<dbReference type="Gene3D" id="1.10.3720.10">
    <property type="entry name" value="MetI-like"/>
    <property type="match status" value="1"/>
</dbReference>
<feature type="transmembrane region" description="Helical" evidence="7">
    <location>
        <begin position="89"/>
        <end position="114"/>
    </location>
</feature>
<dbReference type="GO" id="GO:0055085">
    <property type="term" value="P:transmembrane transport"/>
    <property type="evidence" value="ECO:0007669"/>
    <property type="project" value="InterPro"/>
</dbReference>
<sequence>MSTVTALLDRPAGAAARRGALLRSPARLAPLVLLAVVALVLAFPGVFATHSPAATDVAAALRPPGAEHWLGTDQLGRDVWSRLVHGTRLSLLIAVGATLIGVGGGALLGLVAGCGGRRVDFVLMRVVDVLLGFPELLLALVVVAVLGGGTVNVAIAIGIAGVPHYARLVRGQARLVLRSEYVEAARVLGVPAWRSVLRHVLPNVGGPLVVLASIGLGSAIISGSGLSLLGLGPVPPEADWGSMVADGKDFLQTAWWISISPGLAVSVVVVCTTLIGRSLQLRAVR</sequence>
<dbReference type="SUPFAM" id="SSF161098">
    <property type="entry name" value="MetI-like"/>
    <property type="match status" value="1"/>
</dbReference>
<dbReference type="PANTHER" id="PTHR43386:SF25">
    <property type="entry name" value="PEPTIDE ABC TRANSPORTER PERMEASE PROTEIN"/>
    <property type="match status" value="1"/>
</dbReference>
<organism evidence="9 10">
    <name type="scientific">Kitasatospora xanthocidica</name>
    <dbReference type="NCBI Taxonomy" id="83382"/>
    <lineage>
        <taxon>Bacteria</taxon>
        <taxon>Bacillati</taxon>
        <taxon>Actinomycetota</taxon>
        <taxon>Actinomycetes</taxon>
        <taxon>Kitasatosporales</taxon>
        <taxon>Streptomycetaceae</taxon>
        <taxon>Kitasatospora</taxon>
    </lineage>
</organism>
<dbReference type="PROSITE" id="PS50928">
    <property type="entry name" value="ABC_TM1"/>
    <property type="match status" value="1"/>
</dbReference>
<evidence type="ECO:0000256" key="2">
    <source>
        <dbReference type="ARBA" id="ARBA00022448"/>
    </source>
</evidence>
<evidence type="ECO:0000259" key="8">
    <source>
        <dbReference type="PROSITE" id="PS50928"/>
    </source>
</evidence>
<dbReference type="Pfam" id="PF00528">
    <property type="entry name" value="BPD_transp_1"/>
    <property type="match status" value="1"/>
</dbReference>
<evidence type="ECO:0000313" key="10">
    <source>
        <dbReference type="Proteomes" id="UP000263377"/>
    </source>
</evidence>
<dbReference type="InterPro" id="IPR035906">
    <property type="entry name" value="MetI-like_sf"/>
</dbReference>
<evidence type="ECO:0000256" key="4">
    <source>
        <dbReference type="ARBA" id="ARBA00022692"/>
    </source>
</evidence>
<feature type="transmembrane region" description="Helical" evidence="7">
    <location>
        <begin position="254"/>
        <end position="275"/>
    </location>
</feature>
<proteinExistence type="inferred from homology"/>
<reference evidence="9 10" key="1">
    <citation type="submission" date="2018-08" db="EMBL/GenBank/DDBJ databases">
        <title>Diversity &amp; Physiological Properties of Lignin-Decomposing Actinobacteria from Soil.</title>
        <authorList>
            <person name="Roh S.G."/>
            <person name="Kim S.B."/>
        </authorList>
    </citation>
    <scope>NUCLEOTIDE SEQUENCE [LARGE SCALE GENOMIC DNA]</scope>
    <source>
        <strain evidence="9 10">MMS17-GH009</strain>
    </source>
</reference>
<comment type="caution">
    <text evidence="9">The sequence shown here is derived from an EMBL/GenBank/DDBJ whole genome shotgun (WGS) entry which is preliminary data.</text>
</comment>
<keyword evidence="6 7" id="KW-0472">Membrane</keyword>
<feature type="transmembrane region" description="Helical" evidence="7">
    <location>
        <begin position="151"/>
        <end position="169"/>
    </location>
</feature>
<keyword evidence="3" id="KW-1003">Cell membrane</keyword>
<evidence type="ECO:0000256" key="3">
    <source>
        <dbReference type="ARBA" id="ARBA00022475"/>
    </source>
</evidence>
<dbReference type="GO" id="GO:0005886">
    <property type="term" value="C:plasma membrane"/>
    <property type="evidence" value="ECO:0007669"/>
    <property type="project" value="UniProtKB-SubCell"/>
</dbReference>
<dbReference type="RefSeq" id="WP_117486372.1">
    <property type="nucleotide sequence ID" value="NZ_QVIG01000001.1"/>
</dbReference>
<evidence type="ECO:0000256" key="7">
    <source>
        <dbReference type="RuleBase" id="RU363032"/>
    </source>
</evidence>
<evidence type="ECO:0000256" key="5">
    <source>
        <dbReference type="ARBA" id="ARBA00022989"/>
    </source>
</evidence>
<dbReference type="EMBL" id="QVIG01000001">
    <property type="protein sequence ID" value="RGD57610.1"/>
    <property type="molecule type" value="Genomic_DNA"/>
</dbReference>
<keyword evidence="2 7" id="KW-0813">Transport</keyword>
<feature type="transmembrane region" description="Helical" evidence="7">
    <location>
        <begin position="28"/>
        <end position="47"/>
    </location>
</feature>
<accession>A0A372ZQC7</accession>
<feature type="transmembrane region" description="Helical" evidence="7">
    <location>
        <begin position="208"/>
        <end position="234"/>
    </location>
</feature>
<gene>
    <name evidence="9" type="ORF">DR950_07240</name>
</gene>
<dbReference type="AlphaFoldDB" id="A0A372ZQC7"/>
<evidence type="ECO:0000256" key="1">
    <source>
        <dbReference type="ARBA" id="ARBA00004651"/>
    </source>
</evidence>
<keyword evidence="5 7" id="KW-1133">Transmembrane helix</keyword>
<protein>
    <submittedName>
        <fullName evidence="9">ABC transporter permease</fullName>
    </submittedName>
</protein>
<dbReference type="InterPro" id="IPR000515">
    <property type="entry name" value="MetI-like"/>
</dbReference>
<evidence type="ECO:0000313" key="9">
    <source>
        <dbReference type="EMBL" id="RGD57610.1"/>
    </source>
</evidence>
<comment type="similarity">
    <text evidence="7">Belongs to the binding-protein-dependent transport system permease family.</text>
</comment>
<name>A0A372ZQC7_9ACTN</name>
<feature type="domain" description="ABC transmembrane type-1" evidence="8">
    <location>
        <begin position="87"/>
        <end position="276"/>
    </location>
</feature>